<keyword evidence="7" id="KW-0460">Magnesium</keyword>
<reference evidence="12" key="1">
    <citation type="submission" date="2019-11" db="EMBL/GenBank/DDBJ databases">
        <authorList>
            <person name="Feng L."/>
        </authorList>
    </citation>
    <scope>NUCLEOTIDE SEQUENCE</scope>
    <source>
        <strain evidence="12">AodontolyticusLFYP35</strain>
    </source>
</reference>
<dbReference type="InterPro" id="IPR036637">
    <property type="entry name" value="Phosphohistidine_dom_sf"/>
</dbReference>
<evidence type="ECO:0000256" key="2">
    <source>
        <dbReference type="ARBA" id="ARBA00007837"/>
    </source>
</evidence>
<evidence type="ECO:0000256" key="7">
    <source>
        <dbReference type="ARBA" id="ARBA00022842"/>
    </source>
</evidence>
<dbReference type="Gene3D" id="3.20.20.60">
    <property type="entry name" value="Phosphoenolpyruvate-binding domains"/>
    <property type="match status" value="1"/>
</dbReference>
<protein>
    <recommendedName>
        <fullName evidence="3">Phosphoenolpyruvate-protein phosphotransferase</fullName>
    </recommendedName>
    <alternativeName>
        <fullName evidence="8">Phosphotransferase system, enzyme I</fullName>
    </alternativeName>
</protein>
<dbReference type="PROSITE" id="PS00370">
    <property type="entry name" value="PEP_ENZYMES_PHOS_SITE"/>
    <property type="match status" value="1"/>
</dbReference>
<dbReference type="Gene3D" id="3.50.30.10">
    <property type="entry name" value="Phosphohistidine domain"/>
    <property type="match status" value="1"/>
</dbReference>
<dbReference type="PRINTS" id="PR01736">
    <property type="entry name" value="PHPHTRNFRASE"/>
</dbReference>
<dbReference type="PANTHER" id="PTHR46244:SF3">
    <property type="entry name" value="PHOSPHOENOLPYRUVATE-PROTEIN PHOSPHOTRANSFERASE"/>
    <property type="match status" value="1"/>
</dbReference>
<dbReference type="Pfam" id="PF05524">
    <property type="entry name" value="PEP-utilisers_N"/>
    <property type="match status" value="1"/>
</dbReference>
<dbReference type="Pfam" id="PF02896">
    <property type="entry name" value="PEP-utilizers_C"/>
    <property type="match status" value="1"/>
</dbReference>
<dbReference type="PANTHER" id="PTHR46244">
    <property type="entry name" value="PHOSPHOENOLPYRUVATE-PROTEIN PHOSPHOTRANSFERASE"/>
    <property type="match status" value="1"/>
</dbReference>
<dbReference type="InterPro" id="IPR018274">
    <property type="entry name" value="PEP_util_AS"/>
</dbReference>
<evidence type="ECO:0000256" key="1">
    <source>
        <dbReference type="ARBA" id="ARBA00001946"/>
    </source>
</evidence>
<dbReference type="InterPro" id="IPR015813">
    <property type="entry name" value="Pyrv/PenolPyrv_kinase-like_dom"/>
</dbReference>
<dbReference type="GO" id="GO:0009401">
    <property type="term" value="P:phosphoenolpyruvate-dependent sugar phosphotransferase system"/>
    <property type="evidence" value="ECO:0007669"/>
    <property type="project" value="InterPro"/>
</dbReference>
<evidence type="ECO:0000259" key="11">
    <source>
        <dbReference type="Pfam" id="PF05524"/>
    </source>
</evidence>
<dbReference type="EMBL" id="CACRSM010000002">
    <property type="protein sequence ID" value="VYS81935.1"/>
    <property type="molecule type" value="Genomic_DNA"/>
</dbReference>
<feature type="domain" description="Phosphotransferase system enzyme I N-terminal" evidence="11">
    <location>
        <begin position="7"/>
        <end position="124"/>
    </location>
</feature>
<evidence type="ECO:0000256" key="5">
    <source>
        <dbReference type="ARBA" id="ARBA00022723"/>
    </source>
</evidence>
<dbReference type="GO" id="GO:0046872">
    <property type="term" value="F:metal ion binding"/>
    <property type="evidence" value="ECO:0007669"/>
    <property type="project" value="UniProtKB-KW"/>
</dbReference>
<dbReference type="InterPro" id="IPR023151">
    <property type="entry name" value="PEP_util_CS"/>
</dbReference>
<organism evidence="12">
    <name type="scientific">Schaalia odontolytica</name>
    <dbReference type="NCBI Taxonomy" id="1660"/>
    <lineage>
        <taxon>Bacteria</taxon>
        <taxon>Bacillati</taxon>
        <taxon>Actinomycetota</taxon>
        <taxon>Actinomycetes</taxon>
        <taxon>Actinomycetales</taxon>
        <taxon>Actinomycetaceae</taxon>
        <taxon>Schaalia</taxon>
    </lineage>
</organism>
<dbReference type="GO" id="GO:0016301">
    <property type="term" value="F:kinase activity"/>
    <property type="evidence" value="ECO:0007669"/>
    <property type="project" value="UniProtKB-KW"/>
</dbReference>
<evidence type="ECO:0000313" key="12">
    <source>
        <dbReference type="EMBL" id="VYS81935.1"/>
    </source>
</evidence>
<dbReference type="SUPFAM" id="SSF47831">
    <property type="entry name" value="Enzyme I of the PEP:sugar phosphotransferase system HPr-binding (sub)domain"/>
    <property type="match status" value="1"/>
</dbReference>
<feature type="domain" description="PEP-utilising enzyme mobile" evidence="9">
    <location>
        <begin position="167"/>
        <end position="233"/>
    </location>
</feature>
<evidence type="ECO:0000259" key="10">
    <source>
        <dbReference type="Pfam" id="PF02896"/>
    </source>
</evidence>
<evidence type="ECO:0000256" key="6">
    <source>
        <dbReference type="ARBA" id="ARBA00022777"/>
    </source>
</evidence>
<keyword evidence="5" id="KW-0479">Metal-binding</keyword>
<dbReference type="Gene3D" id="1.10.274.10">
    <property type="entry name" value="PtsI, HPr-binding domain"/>
    <property type="match status" value="1"/>
</dbReference>
<dbReference type="SUPFAM" id="SSF51621">
    <property type="entry name" value="Phosphoenolpyruvate/pyruvate domain"/>
    <property type="match status" value="1"/>
</dbReference>
<dbReference type="Pfam" id="PF00391">
    <property type="entry name" value="PEP-utilizers"/>
    <property type="match status" value="1"/>
</dbReference>
<keyword evidence="6" id="KW-0418">Kinase</keyword>
<dbReference type="InterPro" id="IPR008279">
    <property type="entry name" value="PEP-util_enz_mobile_dom"/>
</dbReference>
<dbReference type="InterPro" id="IPR008731">
    <property type="entry name" value="PTS_EIN"/>
</dbReference>
<evidence type="ECO:0000256" key="4">
    <source>
        <dbReference type="ARBA" id="ARBA00022679"/>
    </source>
</evidence>
<keyword evidence="4 12" id="KW-0808">Transferase</keyword>
<comment type="cofactor">
    <cofactor evidence="1">
        <name>Mg(2+)</name>
        <dbReference type="ChEBI" id="CHEBI:18420"/>
    </cofactor>
</comment>
<evidence type="ECO:0000256" key="8">
    <source>
        <dbReference type="ARBA" id="ARBA00033235"/>
    </source>
</evidence>
<dbReference type="SUPFAM" id="SSF52009">
    <property type="entry name" value="Phosphohistidine domain"/>
    <property type="match status" value="1"/>
</dbReference>
<sequence length="576" mass="61473">MPHTIYGTPVVHGVSYAPVVWTSHPALPSDDFTPLPPEDRPAIAVSLEEICKKVGEELFERSVHALGDVSDVLVMTASLATDPTWIREAQSWIFSGVPAPQSVVRATDKFVEVFRSSGGLMLERIADLYDVRDLVLAHLAEADSGVFASGAGTPVGTSQKAAPFAPYIVCARDLSPSDAANLDPKYCVGIATELGGPTSHTSIIARQLGIPCIVAVRNLSELRQGDLVLMDAFVGSLATEVSAEEAQAAVQRDQKRAQAVADWNAPAHTSDEHPVKLLANVHDLASAQAAAQSPHLESIGLLRSELAFLNAHSEPTIEEQVHFYSGVFEQFRGHSVCVRTLDAGSDKPLAYATIPGEDNPALGVRGIRTSGPHPQILHNQLEAIALAAIQHRETSVSIMAPMISTIAEAQWFASTVRQLSERFEVELRAGIMIEVPAAALLIDSMMKYVDFVSIGTNDLTQYTMAADRMSPDLAEYSDPWQPAPLRLIARVARAGIEHGVSVSVCGEAAADPLLACVFVGMGIPALSMPRLAIPSVGAQLAQVSLAQCRLAAASVVEAADPGEARYRARKALQVEF</sequence>
<feature type="domain" description="PEP-utilising enzyme C-terminal" evidence="10">
    <location>
        <begin position="262"/>
        <end position="543"/>
    </location>
</feature>
<dbReference type="InterPro" id="IPR050499">
    <property type="entry name" value="PEP-utilizing_PTS_enzyme"/>
</dbReference>
<keyword evidence="12" id="KW-0670">Pyruvate</keyword>
<comment type="similarity">
    <text evidence="2">Belongs to the PEP-utilizing enzyme family.</text>
</comment>
<proteinExistence type="inferred from homology"/>
<name>A0A6N2RQ13_9ACTO</name>
<dbReference type="PROSITE" id="PS00742">
    <property type="entry name" value="PEP_ENZYMES_2"/>
    <property type="match status" value="1"/>
</dbReference>
<accession>A0A6N2RQ13</accession>
<evidence type="ECO:0000259" key="9">
    <source>
        <dbReference type="Pfam" id="PF00391"/>
    </source>
</evidence>
<dbReference type="InterPro" id="IPR036618">
    <property type="entry name" value="PtsI_HPr-bd_sf"/>
</dbReference>
<dbReference type="InterPro" id="IPR000121">
    <property type="entry name" value="PEP_util_C"/>
</dbReference>
<dbReference type="InterPro" id="IPR040442">
    <property type="entry name" value="Pyrv_kinase-like_dom_sf"/>
</dbReference>
<evidence type="ECO:0000256" key="3">
    <source>
        <dbReference type="ARBA" id="ARBA00016544"/>
    </source>
</evidence>
<gene>
    <name evidence="12" type="primary">ptsI</name>
    <name evidence="12" type="ORF">AOLFYP35_00425</name>
</gene>
<dbReference type="AlphaFoldDB" id="A0A6N2RQ13"/>